<comment type="caution">
    <text evidence="1">The sequence shown here is derived from an EMBL/GenBank/DDBJ whole genome shotgun (WGS) entry which is preliminary data.</text>
</comment>
<gene>
    <name evidence="1" type="ORF">DXB93_01700</name>
</gene>
<organism evidence="1 2">
    <name type="scientific">Thomasclavelia ramosa</name>
    <dbReference type="NCBI Taxonomy" id="1547"/>
    <lineage>
        <taxon>Bacteria</taxon>
        <taxon>Bacillati</taxon>
        <taxon>Bacillota</taxon>
        <taxon>Erysipelotrichia</taxon>
        <taxon>Erysipelotrichales</taxon>
        <taxon>Coprobacillaceae</taxon>
        <taxon>Thomasclavelia</taxon>
    </lineage>
</organism>
<dbReference type="RefSeq" id="WP_117580249.1">
    <property type="nucleotide sequence ID" value="NZ_QUSL01000002.1"/>
</dbReference>
<evidence type="ECO:0000313" key="1">
    <source>
        <dbReference type="EMBL" id="RGD86906.1"/>
    </source>
</evidence>
<sequence length="74" mass="8763">MVYLVPDSDNFNADNKVYYSTKNVQLELYTRENTLVEEEKLESYFDNCGIIWNKSSQSWLDEEKVMTTVYSLYG</sequence>
<dbReference type="Proteomes" id="UP000261032">
    <property type="component" value="Unassembled WGS sequence"/>
</dbReference>
<name>A0A3E3EGC7_9FIRM</name>
<evidence type="ECO:0000313" key="2">
    <source>
        <dbReference type="Proteomes" id="UP000261032"/>
    </source>
</evidence>
<protein>
    <submittedName>
        <fullName evidence="1">Uncharacterized protein</fullName>
    </submittedName>
</protein>
<proteinExistence type="predicted"/>
<dbReference type="EMBL" id="QUSL01000002">
    <property type="protein sequence ID" value="RGD86906.1"/>
    <property type="molecule type" value="Genomic_DNA"/>
</dbReference>
<accession>A0A3E3EGC7</accession>
<dbReference type="AlphaFoldDB" id="A0A3E3EGC7"/>
<reference evidence="1 2" key="1">
    <citation type="submission" date="2018-08" db="EMBL/GenBank/DDBJ databases">
        <title>A genome reference for cultivated species of the human gut microbiota.</title>
        <authorList>
            <person name="Zou Y."/>
            <person name="Xue W."/>
            <person name="Luo G."/>
        </authorList>
    </citation>
    <scope>NUCLEOTIDE SEQUENCE [LARGE SCALE GENOMIC DNA]</scope>
    <source>
        <strain evidence="1 2">OM06-4</strain>
    </source>
</reference>